<proteinExistence type="predicted"/>
<name>C0QGL4_DESAH</name>
<keyword evidence="2" id="KW-1185">Reference proteome</keyword>
<dbReference type="Proteomes" id="UP000000442">
    <property type="component" value="Chromosome"/>
</dbReference>
<dbReference type="HOGENOM" id="CLU_3060827_0_0_7"/>
<reference evidence="1 2" key="1">
    <citation type="journal article" date="2009" name="Environ. Microbiol.">
        <title>Genome sequence of Desulfobacterium autotrophicum HRM2, a marine sulfate reducer oxidizing organic carbon completely to carbon dioxide.</title>
        <authorList>
            <person name="Strittmatter A.W."/>
            <person name="Liesegang H."/>
            <person name="Rabus R."/>
            <person name="Decker I."/>
            <person name="Amann J."/>
            <person name="Andres S."/>
            <person name="Henne A."/>
            <person name="Fricke W.F."/>
            <person name="Martinez-Arias R."/>
            <person name="Bartels D."/>
            <person name="Goesmann A."/>
            <person name="Krause L."/>
            <person name="Puehler A."/>
            <person name="Klenk H.P."/>
            <person name="Richter M."/>
            <person name="Schuler M."/>
            <person name="Gloeckner F.O."/>
            <person name="Meyerdierks A."/>
            <person name="Gottschalk G."/>
            <person name="Amann R."/>
        </authorList>
    </citation>
    <scope>NUCLEOTIDE SEQUENCE [LARGE SCALE GENOMIC DNA]</scope>
    <source>
        <strain evidence="2">ATCC 43914 / DSM 3382 / HRM2</strain>
    </source>
</reference>
<dbReference type="KEGG" id="dat:HRM2_03700"/>
<evidence type="ECO:0000313" key="1">
    <source>
        <dbReference type="EMBL" id="ACN13489.1"/>
    </source>
</evidence>
<dbReference type="EMBL" id="CP001087">
    <property type="protein sequence ID" value="ACN13489.1"/>
    <property type="molecule type" value="Genomic_DNA"/>
</dbReference>
<sequence>MLFYLVTAEQFCVKGSFFSNDGRRFFCTDIRRNETTSREVLRCPSLFRIAPIL</sequence>
<gene>
    <name evidence="1" type="ordered locus">HRM2_03700</name>
</gene>
<organism evidence="1 2">
    <name type="scientific">Desulforapulum autotrophicum (strain ATCC 43914 / DSM 3382 / VKM B-1955 / HRM2)</name>
    <name type="common">Desulfobacterium autotrophicum</name>
    <dbReference type="NCBI Taxonomy" id="177437"/>
    <lineage>
        <taxon>Bacteria</taxon>
        <taxon>Pseudomonadati</taxon>
        <taxon>Thermodesulfobacteriota</taxon>
        <taxon>Desulfobacteria</taxon>
        <taxon>Desulfobacterales</taxon>
        <taxon>Desulfobacteraceae</taxon>
        <taxon>Desulforapulum</taxon>
    </lineage>
</organism>
<protein>
    <submittedName>
        <fullName evidence="1">Uncharacterized protein</fullName>
    </submittedName>
</protein>
<dbReference type="AlphaFoldDB" id="C0QGL4"/>
<evidence type="ECO:0000313" key="2">
    <source>
        <dbReference type="Proteomes" id="UP000000442"/>
    </source>
</evidence>
<accession>C0QGL4</accession>